<dbReference type="EMBL" id="CZAO01000002">
    <property type="protein sequence ID" value="CUP02838.1"/>
    <property type="molecule type" value="Genomic_DNA"/>
</dbReference>
<reference evidence="1 2" key="1">
    <citation type="submission" date="2015-09" db="EMBL/GenBank/DDBJ databases">
        <authorList>
            <consortium name="Pathogen Informatics"/>
        </authorList>
    </citation>
    <scope>NUCLEOTIDE SEQUENCE [LARGE SCALE GENOMIC DNA]</scope>
    <source>
        <strain evidence="1 2">2789STDY5834898</strain>
    </source>
</reference>
<evidence type="ECO:0000313" key="1">
    <source>
        <dbReference type="EMBL" id="CUP02838.1"/>
    </source>
</evidence>
<dbReference type="AlphaFoldDB" id="A0A174JZ08"/>
<sequence length="303" mass="35657">MNKKLYYLNMHNNIEKLKVHGIHISGDYLCPLCMNVFNENEVMTILTEEDVPQCSLGGKRIALTCRKCNSTCGSEIDIHLLNAIKSRERKLFLPDNKRKIHVEKDGQRINAELQVEEDKSIKLFINEKNNNPHIWTDFHDKKLLPNELVNIEEIPLKKDERRIGAAIIKNAYLLLFEKTGYSFLYDSYYDDIRKQIFEPEVFHLPERLWTLQNIQIPDGIYLTGDNRYRGFFVVYTLKLKLEYRVCVLIPTPMVPYLAATKELGKIEANCPIRIMRMPELDYLNDDNAISRLRKWCYGWDLKL</sequence>
<proteinExistence type="predicted"/>
<organism evidence="1 2">
    <name type="scientific">Bacteroides uniformis</name>
    <dbReference type="NCBI Taxonomy" id="820"/>
    <lineage>
        <taxon>Bacteria</taxon>
        <taxon>Pseudomonadati</taxon>
        <taxon>Bacteroidota</taxon>
        <taxon>Bacteroidia</taxon>
        <taxon>Bacteroidales</taxon>
        <taxon>Bacteroidaceae</taxon>
        <taxon>Bacteroides</taxon>
    </lineage>
</organism>
<dbReference type="RefSeq" id="WP_070101140.1">
    <property type="nucleotide sequence ID" value="NZ_BQNO01000001.1"/>
</dbReference>
<dbReference type="Proteomes" id="UP000095766">
    <property type="component" value="Unassembled WGS sequence"/>
</dbReference>
<protein>
    <recommendedName>
        <fullName evidence="3">HNH endonuclease 5 domain-containing protein</fullName>
    </recommendedName>
</protein>
<name>A0A174JZ08_BACUN</name>
<gene>
    <name evidence="1" type="ORF">ERS852510_00691</name>
</gene>
<evidence type="ECO:0008006" key="3">
    <source>
        <dbReference type="Google" id="ProtNLM"/>
    </source>
</evidence>
<accession>A0A174JZ08</accession>
<evidence type="ECO:0000313" key="2">
    <source>
        <dbReference type="Proteomes" id="UP000095766"/>
    </source>
</evidence>